<dbReference type="NCBIfam" id="NF033563">
    <property type="entry name" value="transpos_IS30"/>
    <property type="match status" value="1"/>
</dbReference>
<evidence type="ECO:0000313" key="4">
    <source>
        <dbReference type="Proteomes" id="UP000256709"/>
    </source>
</evidence>
<evidence type="ECO:0000313" key="3">
    <source>
        <dbReference type="EMBL" id="RFA06751.1"/>
    </source>
</evidence>
<dbReference type="PROSITE" id="PS50994">
    <property type="entry name" value="INTEGRASE"/>
    <property type="match status" value="1"/>
</dbReference>
<name>A0A3E0VAL0_9MICO</name>
<dbReference type="RefSeq" id="WP_116284768.1">
    <property type="nucleotide sequence ID" value="NZ_NBXA01000051.1"/>
</dbReference>
<dbReference type="InterPro" id="IPR012337">
    <property type="entry name" value="RNaseH-like_sf"/>
</dbReference>
<dbReference type="Pfam" id="PF13936">
    <property type="entry name" value="HTH_38"/>
    <property type="match status" value="1"/>
</dbReference>
<dbReference type="Proteomes" id="UP000256709">
    <property type="component" value="Unassembled WGS sequence"/>
</dbReference>
<protein>
    <submittedName>
        <fullName evidence="3">IS30 family transposase</fullName>
    </submittedName>
</protein>
<dbReference type="GO" id="GO:0003676">
    <property type="term" value="F:nucleic acid binding"/>
    <property type="evidence" value="ECO:0007669"/>
    <property type="project" value="InterPro"/>
</dbReference>
<dbReference type="InterPro" id="IPR053392">
    <property type="entry name" value="Transposase_IS30-like"/>
</dbReference>
<keyword evidence="1" id="KW-0233">DNA recombination</keyword>
<dbReference type="Gene3D" id="3.30.420.10">
    <property type="entry name" value="Ribonuclease H-like superfamily/Ribonuclease H"/>
    <property type="match status" value="1"/>
</dbReference>
<dbReference type="InterPro" id="IPR036397">
    <property type="entry name" value="RNaseH_sf"/>
</dbReference>
<dbReference type="GO" id="GO:0005829">
    <property type="term" value="C:cytosol"/>
    <property type="evidence" value="ECO:0007669"/>
    <property type="project" value="TreeGrafter"/>
</dbReference>
<dbReference type="InterPro" id="IPR009057">
    <property type="entry name" value="Homeodomain-like_sf"/>
</dbReference>
<organism evidence="3 4">
    <name type="scientific">Subtercola boreus</name>
    <dbReference type="NCBI Taxonomy" id="120213"/>
    <lineage>
        <taxon>Bacteria</taxon>
        <taxon>Bacillati</taxon>
        <taxon>Actinomycetota</taxon>
        <taxon>Actinomycetes</taxon>
        <taxon>Micrococcales</taxon>
        <taxon>Microbacteriaceae</taxon>
        <taxon>Subtercola</taxon>
    </lineage>
</organism>
<dbReference type="PANTHER" id="PTHR10948">
    <property type="entry name" value="TRANSPOSASE"/>
    <property type="match status" value="1"/>
</dbReference>
<dbReference type="InterPro" id="IPR025246">
    <property type="entry name" value="IS30-like_HTH"/>
</dbReference>
<dbReference type="InterPro" id="IPR051917">
    <property type="entry name" value="Transposase-Integrase"/>
</dbReference>
<gene>
    <name evidence="3" type="ORF">B7R21_18650</name>
</gene>
<dbReference type="SUPFAM" id="SSF46689">
    <property type="entry name" value="Homeodomain-like"/>
    <property type="match status" value="1"/>
</dbReference>
<sequence>MTYLSVTSPAAIRFLASIKEGRSLSSSARDAGVHKEVGYRWLRRRYLTLRREGKTAAQATTELNLTTARLMGWEADVLGTNDRHHLRHEPNIESTFWITYNRGEHLLVAAKAVGVGRSTAYRWIGKRFDQLRGSGVSVRKCGSQLRIDGPRARALEQRRVNRLRHTAGAERAAQHKATRSSTRYVNRVRGTPTANQLRLKGRNDKYWQLMRDGLSNADACRLLGMTEANGRSIRKRAHFTIPSLIRPPNAGRYLDGRERLQIADLLRLGHSMRQIATELGRQPSTISRELHRHRAHGRYLPATADHDARLQRSRPKQRKLVANTPLRLLVQRKLNRCWSPDEICGWMRKQYPNDLTMRLCPETIYRALLLRDGQGLHKRYANKLRTGRRIRKTRWQRRLGRGSRIINMTPIHKRPAEVETRTQAGHWEGDLIVGLGSVSAMVTLRERKTQYGVIVNLPDDHSAASVNAAVTRVFDTLPTHLKRTLTWDQGVEMSSHAKLTQATGVPVYFADRASPWQRGANENFNGLARQYFPKGTDLSVHTADHVTKITRELNQRPRKNLNYDTPAARLKTERNTPNLTAR</sequence>
<evidence type="ECO:0000259" key="2">
    <source>
        <dbReference type="PROSITE" id="PS50994"/>
    </source>
</evidence>
<dbReference type="OrthoDB" id="9803231at2"/>
<proteinExistence type="predicted"/>
<dbReference type="GO" id="GO:0032196">
    <property type="term" value="P:transposition"/>
    <property type="evidence" value="ECO:0007669"/>
    <property type="project" value="TreeGrafter"/>
</dbReference>
<dbReference type="EMBL" id="NBXA01000051">
    <property type="protein sequence ID" value="RFA06751.1"/>
    <property type="molecule type" value="Genomic_DNA"/>
</dbReference>
<dbReference type="GO" id="GO:0004803">
    <property type="term" value="F:transposase activity"/>
    <property type="evidence" value="ECO:0007669"/>
    <property type="project" value="TreeGrafter"/>
</dbReference>
<dbReference type="AlphaFoldDB" id="A0A3E0VAL0"/>
<reference evidence="3 4" key="1">
    <citation type="submission" date="2017-04" db="EMBL/GenBank/DDBJ databases">
        <title>Comparative genome analysis of Subtercola boreus.</title>
        <authorList>
            <person name="Cho Y.-J."/>
            <person name="Cho A."/>
            <person name="Kim O.-S."/>
            <person name="Lee J.-I."/>
        </authorList>
    </citation>
    <scope>NUCLEOTIDE SEQUENCE [LARGE SCALE GENOMIC DNA]</scope>
    <source>
        <strain evidence="3 4">P27444</strain>
    </source>
</reference>
<feature type="domain" description="Integrase catalytic" evidence="2">
    <location>
        <begin position="411"/>
        <end position="574"/>
    </location>
</feature>
<evidence type="ECO:0000256" key="1">
    <source>
        <dbReference type="ARBA" id="ARBA00023172"/>
    </source>
</evidence>
<dbReference type="SUPFAM" id="SSF53098">
    <property type="entry name" value="Ribonuclease H-like"/>
    <property type="match status" value="1"/>
</dbReference>
<dbReference type="InterPro" id="IPR001584">
    <property type="entry name" value="Integrase_cat-core"/>
</dbReference>
<comment type="caution">
    <text evidence="3">The sequence shown here is derived from an EMBL/GenBank/DDBJ whole genome shotgun (WGS) entry which is preliminary data.</text>
</comment>
<accession>A0A3E0VAL0</accession>
<dbReference type="GO" id="GO:0006310">
    <property type="term" value="P:DNA recombination"/>
    <property type="evidence" value="ECO:0007669"/>
    <property type="project" value="UniProtKB-KW"/>
</dbReference>
<dbReference type="GO" id="GO:0015074">
    <property type="term" value="P:DNA integration"/>
    <property type="evidence" value="ECO:0007669"/>
    <property type="project" value="InterPro"/>
</dbReference>
<dbReference type="PANTHER" id="PTHR10948:SF23">
    <property type="entry name" value="TRANSPOSASE INSI FOR INSERTION SEQUENCE ELEMENT IS30A-RELATED"/>
    <property type="match status" value="1"/>
</dbReference>